<reference evidence="2" key="3">
    <citation type="submission" date="2025-09" db="UniProtKB">
        <authorList>
            <consortium name="Ensembl"/>
        </authorList>
    </citation>
    <scope>IDENTIFICATION</scope>
</reference>
<reference evidence="2" key="2">
    <citation type="submission" date="2025-08" db="UniProtKB">
        <authorList>
            <consortium name="Ensembl"/>
        </authorList>
    </citation>
    <scope>IDENTIFICATION</scope>
</reference>
<accession>A0A7N9IGJ5</accession>
<name>A0A7N9IGJ5_MACFA</name>
<feature type="compositionally biased region" description="Low complexity" evidence="1">
    <location>
        <begin position="48"/>
        <end position="58"/>
    </location>
</feature>
<sequence length="90" mass="9156">MAQTPDGISCELRGAATMESLPATHHLPPAEGGLHIQLPGGPGHGTAGDTPSGETSSTPPGPAAWSSCYHHHLRPCVEPRPSSPPSLGHL</sequence>
<evidence type="ECO:0000256" key="1">
    <source>
        <dbReference type="SAM" id="MobiDB-lite"/>
    </source>
</evidence>
<protein>
    <submittedName>
        <fullName evidence="2">Uncharacterized protein</fullName>
    </submittedName>
</protein>
<organism evidence="2 3">
    <name type="scientific">Macaca fascicularis</name>
    <name type="common">Crab-eating macaque</name>
    <name type="synonym">Cynomolgus monkey</name>
    <dbReference type="NCBI Taxonomy" id="9541"/>
    <lineage>
        <taxon>Eukaryota</taxon>
        <taxon>Metazoa</taxon>
        <taxon>Chordata</taxon>
        <taxon>Craniata</taxon>
        <taxon>Vertebrata</taxon>
        <taxon>Euteleostomi</taxon>
        <taxon>Mammalia</taxon>
        <taxon>Eutheria</taxon>
        <taxon>Euarchontoglires</taxon>
        <taxon>Primates</taxon>
        <taxon>Haplorrhini</taxon>
        <taxon>Catarrhini</taxon>
        <taxon>Cercopithecidae</taxon>
        <taxon>Cercopithecinae</taxon>
        <taxon>Macaca</taxon>
    </lineage>
</organism>
<dbReference type="Ensembl" id="ENSMFAT00000080743.1">
    <property type="protein sequence ID" value="ENSMFAP00000061838.1"/>
    <property type="gene ID" value="ENSMFAG00000063586.1"/>
</dbReference>
<dbReference type="Proteomes" id="UP000233100">
    <property type="component" value="Chromosome 20"/>
</dbReference>
<proteinExistence type="predicted"/>
<evidence type="ECO:0000313" key="2">
    <source>
        <dbReference type="Ensembl" id="ENSMFAP00000061838.1"/>
    </source>
</evidence>
<dbReference type="AlphaFoldDB" id="A0A7N9IGJ5"/>
<keyword evidence="3" id="KW-1185">Reference proteome</keyword>
<evidence type="ECO:0000313" key="3">
    <source>
        <dbReference type="Proteomes" id="UP000233100"/>
    </source>
</evidence>
<reference evidence="2 3" key="1">
    <citation type="submission" date="2013-03" db="EMBL/GenBank/DDBJ databases">
        <authorList>
            <person name="Warren W."/>
            <person name="Wilson R.K."/>
        </authorList>
    </citation>
    <scope>NUCLEOTIDE SEQUENCE</scope>
</reference>
<feature type="region of interest" description="Disordered" evidence="1">
    <location>
        <begin position="14"/>
        <end position="65"/>
    </location>
</feature>